<dbReference type="InterPro" id="IPR029040">
    <property type="entry name" value="RPABC4/Spt4"/>
</dbReference>
<dbReference type="GO" id="GO:0000993">
    <property type="term" value="F:RNA polymerase II complex binding"/>
    <property type="evidence" value="ECO:0007669"/>
    <property type="project" value="TreeGrafter"/>
</dbReference>
<organism evidence="6 7">
    <name type="scientific">Kingdonia uniflora</name>
    <dbReference type="NCBI Taxonomy" id="39325"/>
    <lineage>
        <taxon>Eukaryota</taxon>
        <taxon>Viridiplantae</taxon>
        <taxon>Streptophyta</taxon>
        <taxon>Embryophyta</taxon>
        <taxon>Tracheophyta</taxon>
        <taxon>Spermatophyta</taxon>
        <taxon>Magnoliopsida</taxon>
        <taxon>Ranunculales</taxon>
        <taxon>Circaeasteraceae</taxon>
        <taxon>Kingdonia</taxon>
    </lineage>
</organism>
<keyword evidence="7" id="KW-1185">Reference proteome</keyword>
<dbReference type="SUPFAM" id="SSF63393">
    <property type="entry name" value="RNA polymerase subunits"/>
    <property type="match status" value="1"/>
</dbReference>
<sequence>MNLGLVFVADSSKPMISLENLGARIVHFFGMENDHEVVGDCTISNFTGIISVIDPGRSWAARWLRIGKFAPGCYTLAVTEALPQDYQRSTFLGSAPVFLSVVNE</sequence>
<dbReference type="OrthoDB" id="248751at2759"/>
<dbReference type="AlphaFoldDB" id="A0A7J7KV99"/>
<evidence type="ECO:0000256" key="3">
    <source>
        <dbReference type="ARBA" id="ARBA00023163"/>
    </source>
</evidence>
<evidence type="ECO:0000256" key="1">
    <source>
        <dbReference type="ARBA" id="ARBA00004123"/>
    </source>
</evidence>
<dbReference type="CDD" id="cd07973">
    <property type="entry name" value="Spt4"/>
    <property type="match status" value="1"/>
</dbReference>
<dbReference type="InterPro" id="IPR038510">
    <property type="entry name" value="Spt4_sf"/>
</dbReference>
<comment type="subcellular location">
    <subcellularLocation>
        <location evidence="1">Nucleus</location>
    </subcellularLocation>
</comment>
<dbReference type="Pfam" id="PF06093">
    <property type="entry name" value="Spt4"/>
    <property type="match status" value="1"/>
</dbReference>
<comment type="caution">
    <text evidence="6">The sequence shown here is derived from an EMBL/GenBank/DDBJ whole genome shotgun (WGS) entry which is preliminary data.</text>
</comment>
<comment type="similarity">
    <text evidence="2">Belongs to the SPT4 family.</text>
</comment>
<evidence type="ECO:0000256" key="4">
    <source>
        <dbReference type="ARBA" id="ARBA00023242"/>
    </source>
</evidence>
<name>A0A7J7KV99_9MAGN</name>
<dbReference type="Proteomes" id="UP000541444">
    <property type="component" value="Unassembled WGS sequence"/>
</dbReference>
<dbReference type="InterPro" id="IPR022800">
    <property type="entry name" value="Spt4/RpoE2_Znf"/>
</dbReference>
<dbReference type="PANTHER" id="PTHR12882">
    <property type="entry name" value="SUPPRESSOR OF TY 4"/>
    <property type="match status" value="1"/>
</dbReference>
<evidence type="ECO:0000256" key="2">
    <source>
        <dbReference type="ARBA" id="ARBA00010464"/>
    </source>
</evidence>
<evidence type="ECO:0000313" key="7">
    <source>
        <dbReference type="Proteomes" id="UP000541444"/>
    </source>
</evidence>
<dbReference type="GO" id="GO:0140673">
    <property type="term" value="P:transcription elongation-coupled chromatin remodeling"/>
    <property type="evidence" value="ECO:0007669"/>
    <property type="project" value="InterPro"/>
</dbReference>
<keyword evidence="4" id="KW-0539">Nucleus</keyword>
<dbReference type="GO" id="GO:0032044">
    <property type="term" value="C:DSIF complex"/>
    <property type="evidence" value="ECO:0007669"/>
    <property type="project" value="TreeGrafter"/>
</dbReference>
<protein>
    <recommendedName>
        <fullName evidence="5">Spt4/RpoE2 zinc finger domain-containing protein</fullName>
    </recommendedName>
</protein>
<gene>
    <name evidence="6" type="ORF">GIB67_010056</name>
</gene>
<dbReference type="SMART" id="SM01389">
    <property type="entry name" value="Spt4"/>
    <property type="match status" value="1"/>
</dbReference>
<dbReference type="Gene3D" id="3.30.40.210">
    <property type="match status" value="1"/>
</dbReference>
<feature type="domain" description="Spt4/RpoE2 zinc finger" evidence="5">
    <location>
        <begin position="24"/>
        <end position="79"/>
    </location>
</feature>
<reference evidence="6 7" key="1">
    <citation type="journal article" date="2020" name="IScience">
        <title>Genome Sequencing of the Endangered Kingdonia uniflora (Circaeasteraceae, Ranunculales) Reveals Potential Mechanisms of Evolutionary Specialization.</title>
        <authorList>
            <person name="Sun Y."/>
            <person name="Deng T."/>
            <person name="Zhang A."/>
            <person name="Moore M.J."/>
            <person name="Landis J.B."/>
            <person name="Lin N."/>
            <person name="Zhang H."/>
            <person name="Zhang X."/>
            <person name="Huang J."/>
            <person name="Zhang X."/>
            <person name="Sun H."/>
            <person name="Wang H."/>
        </authorList>
    </citation>
    <scope>NUCLEOTIDE SEQUENCE [LARGE SCALE GENOMIC DNA]</scope>
    <source>
        <strain evidence="6">TB1705</strain>
        <tissue evidence="6">Leaf</tissue>
    </source>
</reference>
<accession>A0A7J7KV99</accession>
<evidence type="ECO:0000259" key="5">
    <source>
        <dbReference type="SMART" id="SM01389"/>
    </source>
</evidence>
<dbReference type="GO" id="GO:0008270">
    <property type="term" value="F:zinc ion binding"/>
    <property type="evidence" value="ECO:0007669"/>
    <property type="project" value="InterPro"/>
</dbReference>
<dbReference type="InterPro" id="IPR009287">
    <property type="entry name" value="Spt4"/>
</dbReference>
<keyword evidence="3" id="KW-0804">Transcription</keyword>
<proteinExistence type="inferred from homology"/>
<evidence type="ECO:0000313" key="6">
    <source>
        <dbReference type="EMBL" id="KAF6134257.1"/>
    </source>
</evidence>
<dbReference type="GO" id="GO:0006355">
    <property type="term" value="P:regulation of DNA-templated transcription"/>
    <property type="evidence" value="ECO:0007669"/>
    <property type="project" value="InterPro"/>
</dbReference>
<dbReference type="EMBL" id="JACGCM010002885">
    <property type="protein sequence ID" value="KAF6134257.1"/>
    <property type="molecule type" value="Genomic_DNA"/>
</dbReference>
<dbReference type="PANTHER" id="PTHR12882:SF1">
    <property type="entry name" value="TRANSCRIPTION ELONGATION FACTOR SPT4"/>
    <property type="match status" value="1"/>
</dbReference>